<dbReference type="STRING" id="1367422.A0A178ZLS5"/>
<protein>
    <recommendedName>
        <fullName evidence="4">Methyltransferase domain-containing protein</fullName>
    </recommendedName>
</protein>
<evidence type="ECO:0000313" key="3">
    <source>
        <dbReference type="Proteomes" id="UP000078343"/>
    </source>
</evidence>
<dbReference type="AlphaFoldDB" id="A0A178ZLS5"/>
<keyword evidence="1" id="KW-1133">Transmembrane helix</keyword>
<dbReference type="SUPFAM" id="SSF53335">
    <property type="entry name" value="S-adenosyl-L-methionine-dependent methyltransferases"/>
    <property type="match status" value="1"/>
</dbReference>
<dbReference type="PANTHER" id="PTHR45036">
    <property type="entry name" value="METHYLTRANSFERASE LIKE 7B"/>
    <property type="match status" value="1"/>
</dbReference>
<keyword evidence="1" id="KW-0812">Transmembrane</keyword>
<evidence type="ECO:0000313" key="2">
    <source>
        <dbReference type="EMBL" id="OAP60727.1"/>
    </source>
</evidence>
<dbReference type="Proteomes" id="UP000078343">
    <property type="component" value="Unassembled WGS sequence"/>
</dbReference>
<comment type="caution">
    <text evidence="2">The sequence shown here is derived from an EMBL/GenBank/DDBJ whole genome shotgun (WGS) entry which is preliminary data.</text>
</comment>
<dbReference type="Gene3D" id="3.40.50.150">
    <property type="entry name" value="Vaccinia Virus protein VP39"/>
    <property type="match status" value="1"/>
</dbReference>
<dbReference type="GeneID" id="30009897"/>
<accession>A0A178ZLS5</accession>
<name>A0A178ZLS5_9EURO</name>
<keyword evidence="3" id="KW-1185">Reference proteome</keyword>
<sequence length="274" mass="29779">MAPGILGYIQSMLFPPVFMGVSLSYFALTLLSNPLLPLTDFASFKEKTFARMWLKYGPMFAEDVPRDIGPLLAQCRGRILDVGPGSGEQVKRFTHPENITAIYGVEPGVSLHAQLRAKAAQAGLGAKYHVLAATADLDALLPQLIRAGLVAPGKTAPADLQLFDEIVCLRVLCGVPDQAATVADLYGLLKPGGRFVVCEHVLNTHHWPARLAQRLYMLLGWKQLMGGCCLTRSTIDTLLQVARARDGGWAEVTLTPDDEYSPSMHVTGVLIKKK</sequence>
<dbReference type="OrthoDB" id="540004at2759"/>
<evidence type="ECO:0008006" key="4">
    <source>
        <dbReference type="Google" id="ProtNLM"/>
    </source>
</evidence>
<keyword evidence="1" id="KW-0472">Membrane</keyword>
<reference evidence="2 3" key="1">
    <citation type="submission" date="2016-04" db="EMBL/GenBank/DDBJ databases">
        <title>Draft genome of Fonsecaea erecta CBS 125763.</title>
        <authorList>
            <person name="Weiss V.A."/>
            <person name="Vicente V.A."/>
            <person name="Raittz R.T."/>
            <person name="Moreno L.F."/>
            <person name="De Souza E.M."/>
            <person name="Pedrosa F.O."/>
            <person name="Steffens M.B."/>
            <person name="Faoro H."/>
            <person name="Tadra-Sfeir M.Z."/>
            <person name="Najafzadeh M.J."/>
            <person name="Felipe M.S."/>
            <person name="Teixeira M."/>
            <person name="Sun J."/>
            <person name="Xi L."/>
            <person name="Gomes R."/>
            <person name="De Azevedo C.M."/>
            <person name="Salgado C.G."/>
            <person name="Da Silva M.B."/>
            <person name="Nascimento M.F."/>
            <person name="Queiroz-Telles F."/>
            <person name="Attili D.S."/>
            <person name="Gorbushina A."/>
        </authorList>
    </citation>
    <scope>NUCLEOTIDE SEQUENCE [LARGE SCALE GENOMIC DNA]</scope>
    <source>
        <strain evidence="2 3">CBS 125763</strain>
    </source>
</reference>
<dbReference type="PANTHER" id="PTHR45036:SF1">
    <property type="entry name" value="METHYLTRANSFERASE LIKE 7A"/>
    <property type="match status" value="1"/>
</dbReference>
<evidence type="ECO:0000256" key="1">
    <source>
        <dbReference type="SAM" id="Phobius"/>
    </source>
</evidence>
<dbReference type="RefSeq" id="XP_018694094.1">
    <property type="nucleotide sequence ID" value="XM_018837241.1"/>
</dbReference>
<organism evidence="2 3">
    <name type="scientific">Fonsecaea erecta</name>
    <dbReference type="NCBI Taxonomy" id="1367422"/>
    <lineage>
        <taxon>Eukaryota</taxon>
        <taxon>Fungi</taxon>
        <taxon>Dikarya</taxon>
        <taxon>Ascomycota</taxon>
        <taxon>Pezizomycotina</taxon>
        <taxon>Eurotiomycetes</taxon>
        <taxon>Chaetothyriomycetidae</taxon>
        <taxon>Chaetothyriales</taxon>
        <taxon>Herpotrichiellaceae</taxon>
        <taxon>Fonsecaea</taxon>
    </lineage>
</organism>
<dbReference type="Pfam" id="PF13489">
    <property type="entry name" value="Methyltransf_23"/>
    <property type="match status" value="1"/>
</dbReference>
<feature type="transmembrane region" description="Helical" evidence="1">
    <location>
        <begin position="12"/>
        <end position="31"/>
    </location>
</feature>
<dbReference type="InterPro" id="IPR029063">
    <property type="entry name" value="SAM-dependent_MTases_sf"/>
</dbReference>
<proteinExistence type="predicted"/>
<dbReference type="EMBL" id="LVYI01000004">
    <property type="protein sequence ID" value="OAP60727.1"/>
    <property type="molecule type" value="Genomic_DNA"/>
</dbReference>
<gene>
    <name evidence="2" type="ORF">AYL99_05729</name>
</gene>
<dbReference type="InterPro" id="IPR052356">
    <property type="entry name" value="Thiol_S-MT"/>
</dbReference>